<dbReference type="OrthoDB" id="9814116at2"/>
<protein>
    <submittedName>
        <fullName evidence="3">Superinfection immunity protein</fullName>
    </submittedName>
</protein>
<dbReference type="Pfam" id="PF09851">
    <property type="entry name" value="SHOCT"/>
    <property type="match status" value="1"/>
</dbReference>
<proteinExistence type="predicted"/>
<keyword evidence="4" id="KW-1185">Reference proteome</keyword>
<dbReference type="InterPro" id="IPR016410">
    <property type="entry name" value="Phage_imm"/>
</dbReference>
<comment type="caution">
    <text evidence="3">The sequence shown here is derived from an EMBL/GenBank/DDBJ whole genome shotgun (WGS) entry which is preliminary data.</text>
</comment>
<organism evidence="3 4">
    <name type="scientific">Aquimarina algicola</name>
    <dbReference type="NCBI Taxonomy" id="2589995"/>
    <lineage>
        <taxon>Bacteria</taxon>
        <taxon>Pseudomonadati</taxon>
        <taxon>Bacteroidota</taxon>
        <taxon>Flavobacteriia</taxon>
        <taxon>Flavobacteriales</taxon>
        <taxon>Flavobacteriaceae</taxon>
        <taxon>Aquimarina</taxon>
    </lineage>
</organism>
<sequence length="117" mass="13433">MHFLFQSSIKDDPFGIVVIILFVVGFICYFIPSIIAIFRGKSNTIAIIALNFFLGWSLIGWVVSLVWSLSKDQPAQRIVVQQQKQDDTIDKLTKLKDLRDSGSITQEEFEQQKRQLL</sequence>
<evidence type="ECO:0000256" key="1">
    <source>
        <dbReference type="SAM" id="Phobius"/>
    </source>
</evidence>
<reference evidence="3 4" key="1">
    <citation type="submission" date="2019-06" db="EMBL/GenBank/DDBJ databases">
        <authorList>
            <person name="Meng X."/>
        </authorList>
    </citation>
    <scope>NUCLEOTIDE SEQUENCE [LARGE SCALE GENOMIC DNA]</scope>
    <source>
        <strain evidence="3 4">M625</strain>
    </source>
</reference>
<keyword evidence="1" id="KW-0472">Membrane</keyword>
<dbReference type="Proteomes" id="UP000315540">
    <property type="component" value="Unassembled WGS sequence"/>
</dbReference>
<accession>A0A504J8F3</accession>
<dbReference type="Pfam" id="PF14373">
    <property type="entry name" value="Imm_superinfect"/>
    <property type="match status" value="1"/>
</dbReference>
<keyword evidence="1" id="KW-1133">Transmembrane helix</keyword>
<dbReference type="AlphaFoldDB" id="A0A504J8F3"/>
<gene>
    <name evidence="3" type="ORF">FHK87_23085</name>
</gene>
<keyword evidence="1" id="KW-0812">Transmembrane</keyword>
<dbReference type="EMBL" id="VFWZ01000009">
    <property type="protein sequence ID" value="TPN82471.1"/>
    <property type="molecule type" value="Genomic_DNA"/>
</dbReference>
<evidence type="ECO:0000313" key="3">
    <source>
        <dbReference type="EMBL" id="TPN82471.1"/>
    </source>
</evidence>
<feature type="domain" description="SHOCT" evidence="2">
    <location>
        <begin position="90"/>
        <end position="117"/>
    </location>
</feature>
<name>A0A504J8F3_9FLAO</name>
<dbReference type="RefSeq" id="WP_140597403.1">
    <property type="nucleotide sequence ID" value="NZ_VFWZ01000009.1"/>
</dbReference>
<feature type="transmembrane region" description="Helical" evidence="1">
    <location>
        <begin position="14"/>
        <end position="38"/>
    </location>
</feature>
<evidence type="ECO:0000259" key="2">
    <source>
        <dbReference type="Pfam" id="PF09851"/>
    </source>
</evidence>
<feature type="transmembrane region" description="Helical" evidence="1">
    <location>
        <begin position="45"/>
        <end position="67"/>
    </location>
</feature>
<evidence type="ECO:0000313" key="4">
    <source>
        <dbReference type="Proteomes" id="UP000315540"/>
    </source>
</evidence>
<dbReference type="InterPro" id="IPR018649">
    <property type="entry name" value="SHOCT"/>
</dbReference>